<proteinExistence type="predicted"/>
<organism evidence="1 2">
    <name type="scientific">Pseudomonas oryziphila</name>
    <dbReference type="NCBI Taxonomy" id="2894079"/>
    <lineage>
        <taxon>Bacteria</taxon>
        <taxon>Pseudomonadati</taxon>
        <taxon>Pseudomonadota</taxon>
        <taxon>Gammaproteobacteria</taxon>
        <taxon>Pseudomonadales</taxon>
        <taxon>Pseudomonadaceae</taxon>
        <taxon>Pseudomonas</taxon>
    </lineage>
</organism>
<dbReference type="EMBL" id="CP034337">
    <property type="protein sequence ID" value="AZL76264.1"/>
    <property type="molecule type" value="Genomic_DNA"/>
</dbReference>
<evidence type="ECO:0000313" key="2">
    <source>
        <dbReference type="Proteomes" id="UP000272622"/>
    </source>
</evidence>
<accession>A0ABN5TMF0</accession>
<dbReference type="Proteomes" id="UP000272622">
    <property type="component" value="Chromosome"/>
</dbReference>
<evidence type="ECO:0000313" key="1">
    <source>
        <dbReference type="EMBL" id="AZL76264.1"/>
    </source>
</evidence>
<name>A0ABN5TMF0_9PSED</name>
<gene>
    <name evidence="1" type="ORF">EI693_25515</name>
</gene>
<reference evidence="1 2" key="1">
    <citation type="submission" date="2018-12" db="EMBL/GenBank/DDBJ databases">
        <authorList>
            <person name="Li S."/>
            <person name="Yang R."/>
            <person name="Chen G."/>
            <person name="Zou L."/>
            <person name="Zhang C."/>
            <person name="Chen Y."/>
            <person name="Liu Z."/>
            <person name="Li Y."/>
            <person name="Yan Y."/>
            <person name="Huang M."/>
            <person name="Chen T."/>
        </authorList>
    </citation>
    <scope>NUCLEOTIDE SEQUENCE [LARGE SCALE GENOMIC DNA]</scope>
    <source>
        <strain evidence="1 2">2014</strain>
    </source>
</reference>
<keyword evidence="2" id="KW-1185">Reference proteome</keyword>
<sequence length="64" mass="7116">MNAPNKVSLQINKPKPHGMLRAAVHGAGRAAARGETELKTMTKFAAIVFLIILKFKFLQVERVR</sequence>
<protein>
    <submittedName>
        <fullName evidence="1">Uncharacterized protein</fullName>
    </submittedName>
</protein>